<protein>
    <submittedName>
        <fullName evidence="2">Uncharacterized protein</fullName>
    </submittedName>
</protein>
<proteinExistence type="predicted"/>
<feature type="region of interest" description="Disordered" evidence="1">
    <location>
        <begin position="680"/>
        <end position="702"/>
    </location>
</feature>
<dbReference type="AlphaFoldDB" id="A0AAN7A8M4"/>
<feature type="compositionally biased region" description="Basic and acidic residues" evidence="1">
    <location>
        <begin position="641"/>
        <end position="650"/>
    </location>
</feature>
<organism evidence="2 3">
    <name type="scientific">Triangularia setosa</name>
    <dbReference type="NCBI Taxonomy" id="2587417"/>
    <lineage>
        <taxon>Eukaryota</taxon>
        <taxon>Fungi</taxon>
        <taxon>Dikarya</taxon>
        <taxon>Ascomycota</taxon>
        <taxon>Pezizomycotina</taxon>
        <taxon>Sordariomycetes</taxon>
        <taxon>Sordariomycetidae</taxon>
        <taxon>Sordariales</taxon>
        <taxon>Podosporaceae</taxon>
        <taxon>Triangularia</taxon>
    </lineage>
</organism>
<feature type="region of interest" description="Disordered" evidence="1">
    <location>
        <begin position="888"/>
        <end position="911"/>
    </location>
</feature>
<feature type="compositionally biased region" description="Basic and acidic residues" evidence="1">
    <location>
        <begin position="321"/>
        <end position="338"/>
    </location>
</feature>
<feature type="region of interest" description="Disordered" evidence="1">
    <location>
        <begin position="321"/>
        <end position="373"/>
    </location>
</feature>
<feature type="compositionally biased region" description="Basic and acidic residues" evidence="1">
    <location>
        <begin position="599"/>
        <end position="611"/>
    </location>
</feature>
<reference evidence="2" key="1">
    <citation type="journal article" date="2023" name="Mol. Phylogenet. Evol.">
        <title>Genome-scale phylogeny and comparative genomics of the fungal order Sordariales.</title>
        <authorList>
            <person name="Hensen N."/>
            <person name="Bonometti L."/>
            <person name="Westerberg I."/>
            <person name="Brannstrom I.O."/>
            <person name="Guillou S."/>
            <person name="Cros-Aarteil S."/>
            <person name="Calhoun S."/>
            <person name="Haridas S."/>
            <person name="Kuo A."/>
            <person name="Mondo S."/>
            <person name="Pangilinan J."/>
            <person name="Riley R."/>
            <person name="LaButti K."/>
            <person name="Andreopoulos B."/>
            <person name="Lipzen A."/>
            <person name="Chen C."/>
            <person name="Yan M."/>
            <person name="Daum C."/>
            <person name="Ng V."/>
            <person name="Clum A."/>
            <person name="Steindorff A."/>
            <person name="Ohm R.A."/>
            <person name="Martin F."/>
            <person name="Silar P."/>
            <person name="Natvig D.O."/>
            <person name="Lalanne C."/>
            <person name="Gautier V."/>
            <person name="Ament-Velasquez S.L."/>
            <person name="Kruys A."/>
            <person name="Hutchinson M.I."/>
            <person name="Powell A.J."/>
            <person name="Barry K."/>
            <person name="Miller A.N."/>
            <person name="Grigoriev I.V."/>
            <person name="Debuchy R."/>
            <person name="Gladieux P."/>
            <person name="Hiltunen Thoren M."/>
            <person name="Johannesson H."/>
        </authorList>
    </citation>
    <scope>NUCLEOTIDE SEQUENCE</scope>
    <source>
        <strain evidence="2">CBS 892.96</strain>
    </source>
</reference>
<feature type="compositionally biased region" description="Basic and acidic residues" evidence="1">
    <location>
        <begin position="888"/>
        <end position="904"/>
    </location>
</feature>
<feature type="compositionally biased region" description="Basic and acidic residues" evidence="1">
    <location>
        <begin position="492"/>
        <end position="507"/>
    </location>
</feature>
<feature type="compositionally biased region" description="Low complexity" evidence="1">
    <location>
        <begin position="682"/>
        <end position="693"/>
    </location>
</feature>
<keyword evidence="3" id="KW-1185">Reference proteome</keyword>
<name>A0AAN7A8M4_9PEZI</name>
<feature type="region of interest" description="Disordered" evidence="1">
    <location>
        <begin position="442"/>
        <end position="611"/>
    </location>
</feature>
<reference evidence="2" key="2">
    <citation type="submission" date="2023-05" db="EMBL/GenBank/DDBJ databases">
        <authorList>
            <consortium name="Lawrence Berkeley National Laboratory"/>
            <person name="Steindorff A."/>
            <person name="Hensen N."/>
            <person name="Bonometti L."/>
            <person name="Westerberg I."/>
            <person name="Brannstrom I.O."/>
            <person name="Guillou S."/>
            <person name="Cros-Aarteil S."/>
            <person name="Calhoun S."/>
            <person name="Haridas S."/>
            <person name="Kuo A."/>
            <person name="Mondo S."/>
            <person name="Pangilinan J."/>
            <person name="Riley R."/>
            <person name="Labutti K."/>
            <person name="Andreopoulos B."/>
            <person name="Lipzen A."/>
            <person name="Chen C."/>
            <person name="Yanf M."/>
            <person name="Daum C."/>
            <person name="Ng V."/>
            <person name="Clum A."/>
            <person name="Ohm R."/>
            <person name="Martin F."/>
            <person name="Silar P."/>
            <person name="Natvig D."/>
            <person name="Lalanne C."/>
            <person name="Gautier V."/>
            <person name="Ament-Velasquez S.L."/>
            <person name="Kruys A."/>
            <person name="Hutchinson M.I."/>
            <person name="Powell A.J."/>
            <person name="Barry K."/>
            <person name="Miller A.N."/>
            <person name="Grigoriev I.V."/>
            <person name="Debuchy R."/>
            <person name="Gladieux P."/>
            <person name="Thoren M.H."/>
            <person name="Johannesson H."/>
        </authorList>
    </citation>
    <scope>NUCLEOTIDE SEQUENCE</scope>
    <source>
        <strain evidence="2">CBS 892.96</strain>
    </source>
</reference>
<feature type="region of interest" description="Disordered" evidence="1">
    <location>
        <begin position="624"/>
        <end position="660"/>
    </location>
</feature>
<evidence type="ECO:0000256" key="1">
    <source>
        <dbReference type="SAM" id="MobiDB-lite"/>
    </source>
</evidence>
<gene>
    <name evidence="2" type="ORF">QBC36DRAFT_8753</name>
</gene>
<dbReference type="EMBL" id="MU866196">
    <property type="protein sequence ID" value="KAK4176467.1"/>
    <property type="molecule type" value="Genomic_DNA"/>
</dbReference>
<dbReference type="Proteomes" id="UP001302321">
    <property type="component" value="Unassembled WGS sequence"/>
</dbReference>
<evidence type="ECO:0000313" key="3">
    <source>
        <dbReference type="Proteomes" id="UP001302321"/>
    </source>
</evidence>
<comment type="caution">
    <text evidence="2">The sequence shown here is derived from an EMBL/GenBank/DDBJ whole genome shotgun (WGS) entry which is preliminary data.</text>
</comment>
<sequence length="949" mass="103949">MSSLTAASTITLRARCARGTPLVSPSSVGAVLSLHQQQTRNFRFGRIWAVHVDADHHRDICRRHRFIRHRYAEILHRHLSWDKSSFNKGSKPPSKCSPYDYWRTEQCASVSRSRWASSNITNTALENPTGIRPGQNIEDAERAPLEHLLFGKQERRAKVTAVDPADLTKTFKPYRSQFSSFQPPPPGGPHEPIFYDGPPPEAELKLYGKVKIDSEPWASVPSKAAPAQQSTLVPDVVTALNDKQTEVLWNESNITGSGQSQNTPAYNDLDKYKPVADPLDQAQAQPEEYQDLSKYVPVKHQEPNGKSISQEESMEYEDLDKYGPVRSHEPDGKYKVDPEPTPGPEELGKYENGIGAHEPDGKYKPSQQGSVSPQDLNKYAATVRVHGPDGRYAPVFAEPNLDPTEIAEYSKPFMSHEPDGKYAKAYVQPSQDEAELAQYNAFRSHEPDGKYAAEQSGTAYDPTELDTYVPFRSHEPDGKYAASQVEPTPDPTELKNYKPFRSHEPDGKYAVGQGESDPEPAELDSYNAVRSCEPNGKYAANARASSTEPSDLGQYQGGFRSDEPDGKYAPSAEAVSEDPDLGNHEAFTLEDSEINRSSQRHEAMSGAKDEAEITTEFRKVVKELMANPPAGSTIVPQRPLKPSDGKETSKPQKSKRLTGQYVQDFPEDFAVSWSTEPSVANSSLLPTDLSPSSGQGTYTSGQENVAGTFEKSLNRLQPTAEQSRPETSAAKFSAPVLYKILAYDPVMQAIDIAETTSVVPDNATLLSPAEVLLRISNPARFFPHFAPLQAQGFEIVSGSGDVLIFRKVRDAVASEKSQVASAKTVVAFSPTTPVNPIDMTGGSRLPEYNVAAGRFASPTGFVNYDLPPERTVSGYVPQGETFFSPGQRAEELHERHLAGEGKQSKDKKRSLPKRLAIGAAGVAGISFGVGALTEGIKNEGKGVKVVKKN</sequence>
<evidence type="ECO:0000313" key="2">
    <source>
        <dbReference type="EMBL" id="KAK4176467.1"/>
    </source>
</evidence>
<accession>A0AAN7A8M4</accession>